<reference evidence="8" key="1">
    <citation type="submission" date="2019-11" db="EMBL/GenBank/DDBJ databases">
        <authorList>
            <person name="Liu Y."/>
            <person name="Hou J."/>
            <person name="Li T.-Q."/>
            <person name="Guan C.-H."/>
            <person name="Wu X."/>
            <person name="Wu H.-Z."/>
            <person name="Ling F."/>
            <person name="Zhang R."/>
            <person name="Shi X.-G."/>
            <person name="Ren J.-P."/>
            <person name="Chen E.-F."/>
            <person name="Sun J.-M."/>
        </authorList>
    </citation>
    <scope>NUCLEOTIDE SEQUENCE</scope>
    <source>
        <strain evidence="8">Adult_tree_wgs_1</strain>
        <tissue evidence="8">Leaves</tissue>
    </source>
</reference>
<comment type="caution">
    <text evidence="8">The sequence shown here is derived from an EMBL/GenBank/DDBJ whole genome shotgun (WGS) entry which is preliminary data.</text>
</comment>
<dbReference type="Proteomes" id="UP000626092">
    <property type="component" value="Unassembled WGS sequence"/>
</dbReference>
<keyword evidence="7" id="KW-0472">Membrane</keyword>
<organism evidence="8 9">
    <name type="scientific">Rhododendron simsii</name>
    <name type="common">Sims's rhododendron</name>
    <dbReference type="NCBI Taxonomy" id="118357"/>
    <lineage>
        <taxon>Eukaryota</taxon>
        <taxon>Viridiplantae</taxon>
        <taxon>Streptophyta</taxon>
        <taxon>Embryophyta</taxon>
        <taxon>Tracheophyta</taxon>
        <taxon>Spermatophyta</taxon>
        <taxon>Magnoliopsida</taxon>
        <taxon>eudicotyledons</taxon>
        <taxon>Gunneridae</taxon>
        <taxon>Pentapetalae</taxon>
        <taxon>asterids</taxon>
        <taxon>Ericales</taxon>
        <taxon>Ericaceae</taxon>
        <taxon>Ericoideae</taxon>
        <taxon>Rhodoreae</taxon>
        <taxon>Rhododendron</taxon>
    </lineage>
</organism>
<evidence type="ECO:0000256" key="5">
    <source>
        <dbReference type="ARBA" id="ARBA00023316"/>
    </source>
</evidence>
<evidence type="ECO:0000313" key="8">
    <source>
        <dbReference type="EMBL" id="KAF7142758.1"/>
    </source>
</evidence>
<keyword evidence="6" id="KW-0964">Secreted</keyword>
<dbReference type="AlphaFoldDB" id="A0A834GZN9"/>
<keyword evidence="4 6" id="KW-0134">Cell wall</keyword>
<sequence>MADQRLLRRLMWWRKWSKRDWAIAASAAVFAISIVSISLISYSLTKPSHHPTTQPTPWVPLTLLNNAHHRGAFCLDGSLPGYHFQKGFGSGSHNWVLHIEGGGWCDSIESCSSRMRTALGSSEYMDSQVEFAGILSPESLQNPDFFNWNKVKIRYCDGGSFAGHPESEFKASSPDVFHVNGTKLFFRGQLIWEALMDELLSIGLSNARQALLSGCSAGGLATLIHCDDFQEILPKTATVKCLADAGFFLNEKDIGGNRTIESFYQDVVNLQGIAKSLDKDCIARMEPGQQAKCFFPQEFIENIKTSIFLVHPAYDFWQIQHIFVPDSSDPRGSWLSCKLNINNCSPSQIEVLEGYRNSLLKLLSDFPQNKDVGVFIDSCFVHCQTWMSVTWHSPNSTRINNRTIAESVGDWYFNRKVAKHIDCPYPCNPTCYNMDFPVRG</sequence>
<protein>
    <recommendedName>
        <fullName evidence="6">Pectin acetylesterase</fullName>
        <ecNumber evidence="6">3.1.1.-</ecNumber>
    </recommendedName>
</protein>
<evidence type="ECO:0000256" key="2">
    <source>
        <dbReference type="ARBA" id="ARBA00004191"/>
    </source>
</evidence>
<keyword evidence="9" id="KW-1185">Reference proteome</keyword>
<keyword evidence="6" id="KW-0378">Hydrolase</keyword>
<dbReference type="InterPro" id="IPR004963">
    <property type="entry name" value="PAE/NOTUM"/>
</dbReference>
<dbReference type="EC" id="3.1.1.-" evidence="6"/>
<keyword evidence="7" id="KW-1133">Transmembrane helix</keyword>
<name>A0A834GZN9_RHOSS</name>
<dbReference type="PANTHER" id="PTHR21562">
    <property type="entry name" value="NOTUM-RELATED"/>
    <property type="match status" value="1"/>
</dbReference>
<evidence type="ECO:0000256" key="1">
    <source>
        <dbReference type="ARBA" id="ARBA00003534"/>
    </source>
</evidence>
<gene>
    <name evidence="8" type="ORF">RHSIM_Rhsim05G0192400</name>
</gene>
<comment type="similarity">
    <text evidence="3 6">Belongs to the pectinacetylesterase family.</text>
</comment>
<evidence type="ECO:0000256" key="6">
    <source>
        <dbReference type="RuleBase" id="RU363114"/>
    </source>
</evidence>
<dbReference type="GO" id="GO:0016787">
    <property type="term" value="F:hydrolase activity"/>
    <property type="evidence" value="ECO:0007669"/>
    <property type="project" value="UniProtKB-KW"/>
</dbReference>
<proteinExistence type="inferred from homology"/>
<evidence type="ECO:0000256" key="7">
    <source>
        <dbReference type="SAM" id="Phobius"/>
    </source>
</evidence>
<dbReference type="PANTHER" id="PTHR21562:SF83">
    <property type="entry name" value="PECTIN ACETYLESTERASE 4"/>
    <property type="match status" value="1"/>
</dbReference>
<accession>A0A834GZN9</accession>
<evidence type="ECO:0000313" key="9">
    <source>
        <dbReference type="Proteomes" id="UP000626092"/>
    </source>
</evidence>
<dbReference type="Pfam" id="PF03283">
    <property type="entry name" value="PAE"/>
    <property type="match status" value="1"/>
</dbReference>
<keyword evidence="5 6" id="KW-0961">Cell wall biogenesis/degradation</keyword>
<dbReference type="EMBL" id="WJXA01000005">
    <property type="protein sequence ID" value="KAF7142758.1"/>
    <property type="molecule type" value="Genomic_DNA"/>
</dbReference>
<keyword evidence="7" id="KW-0812">Transmembrane</keyword>
<evidence type="ECO:0000256" key="4">
    <source>
        <dbReference type="ARBA" id="ARBA00022512"/>
    </source>
</evidence>
<comment type="function">
    <text evidence="1 6">Hydrolyzes acetyl esters in homogalacturonan regions of pectin. In type I primary cell wall, galacturonic acid residues of pectin can be acetylated at the O-2 and O-3 positions. Decreasing the degree of acetylation of pectin gels in vitro alters their physical properties.</text>
</comment>
<dbReference type="OrthoDB" id="2015280at2759"/>
<evidence type="ECO:0000256" key="3">
    <source>
        <dbReference type="ARBA" id="ARBA00005784"/>
    </source>
</evidence>
<feature type="transmembrane region" description="Helical" evidence="7">
    <location>
        <begin position="21"/>
        <end position="44"/>
    </location>
</feature>
<comment type="subcellular location">
    <subcellularLocation>
        <location evidence="2 6">Secreted</location>
        <location evidence="2 6">Cell wall</location>
    </subcellularLocation>
</comment>
<dbReference type="GO" id="GO:0071555">
    <property type="term" value="P:cell wall organization"/>
    <property type="evidence" value="ECO:0007669"/>
    <property type="project" value="UniProtKB-KW"/>
</dbReference>